<feature type="region of interest" description="Disordered" evidence="5">
    <location>
        <begin position="585"/>
        <end position="624"/>
    </location>
</feature>
<feature type="region of interest" description="Disordered" evidence="5">
    <location>
        <begin position="282"/>
        <end position="301"/>
    </location>
</feature>
<accession>A0A5S6R529</accession>
<dbReference type="GO" id="GO:0005737">
    <property type="term" value="C:cytoplasm"/>
    <property type="evidence" value="ECO:0007669"/>
    <property type="project" value="UniProtKB-SubCell"/>
</dbReference>
<keyword evidence="2" id="KW-0963">Cytoplasm</keyword>
<reference evidence="7" key="1">
    <citation type="submission" date="2019-12" db="UniProtKB">
        <authorList>
            <consortium name="WormBaseParasite"/>
        </authorList>
    </citation>
    <scope>IDENTIFICATION</scope>
</reference>
<evidence type="ECO:0000256" key="2">
    <source>
        <dbReference type="ARBA" id="ARBA00022490"/>
    </source>
</evidence>
<protein>
    <submittedName>
        <fullName evidence="7">Leucine zipper tumor suppressor 3</fullName>
    </submittedName>
</protein>
<feature type="compositionally biased region" description="Low complexity" evidence="5">
    <location>
        <begin position="549"/>
        <end position="561"/>
    </location>
</feature>
<evidence type="ECO:0000256" key="1">
    <source>
        <dbReference type="ARBA" id="ARBA00004496"/>
    </source>
</evidence>
<keyword evidence="3 4" id="KW-0175">Coiled coil</keyword>
<evidence type="ECO:0000313" key="6">
    <source>
        <dbReference type="Proteomes" id="UP000046395"/>
    </source>
</evidence>
<feature type="region of interest" description="Disordered" evidence="5">
    <location>
        <begin position="77"/>
        <end position="100"/>
    </location>
</feature>
<dbReference type="InterPro" id="IPR045329">
    <property type="entry name" value="LZTS"/>
</dbReference>
<keyword evidence="6" id="KW-1185">Reference proteome</keyword>
<evidence type="ECO:0000313" key="7">
    <source>
        <dbReference type="WBParaSite" id="TMUE_3000014389.1"/>
    </source>
</evidence>
<organism evidence="6 7">
    <name type="scientific">Trichuris muris</name>
    <name type="common">Mouse whipworm</name>
    <dbReference type="NCBI Taxonomy" id="70415"/>
    <lineage>
        <taxon>Eukaryota</taxon>
        <taxon>Metazoa</taxon>
        <taxon>Ecdysozoa</taxon>
        <taxon>Nematoda</taxon>
        <taxon>Enoplea</taxon>
        <taxon>Dorylaimia</taxon>
        <taxon>Trichinellida</taxon>
        <taxon>Trichuridae</taxon>
        <taxon>Trichuris</taxon>
    </lineage>
</organism>
<dbReference type="WBParaSite" id="TMUE_3000014389.1">
    <property type="protein sequence ID" value="TMUE_3000014389.1"/>
    <property type="gene ID" value="WBGene00290056"/>
</dbReference>
<comment type="subcellular location">
    <subcellularLocation>
        <location evidence="1">Cytoplasm</location>
    </subcellularLocation>
</comment>
<dbReference type="STRING" id="70415.A0A5S6R529"/>
<feature type="region of interest" description="Disordered" evidence="5">
    <location>
        <begin position="162"/>
        <end position="216"/>
    </location>
</feature>
<name>A0A5S6R529_TRIMR</name>
<feature type="region of interest" description="Disordered" evidence="5">
    <location>
        <begin position="456"/>
        <end position="488"/>
    </location>
</feature>
<feature type="compositionally biased region" description="Polar residues" evidence="5">
    <location>
        <begin position="613"/>
        <end position="622"/>
    </location>
</feature>
<feature type="region of interest" description="Disordered" evidence="5">
    <location>
        <begin position="540"/>
        <end position="564"/>
    </location>
</feature>
<feature type="compositionally biased region" description="Basic and acidic residues" evidence="5">
    <location>
        <begin position="456"/>
        <end position="465"/>
    </location>
</feature>
<feature type="coiled-coil region" evidence="4">
    <location>
        <begin position="703"/>
        <end position="730"/>
    </location>
</feature>
<feature type="coiled-coil region" evidence="4">
    <location>
        <begin position="625"/>
        <end position="652"/>
    </location>
</feature>
<dbReference type="PANTHER" id="PTHR19354:SF2">
    <property type="entry name" value="LEUCINE-RICH REPEAT-CONTAINING PROTEIN DDB_G0290503"/>
    <property type="match status" value="1"/>
</dbReference>
<proteinExistence type="predicted"/>
<evidence type="ECO:0000256" key="5">
    <source>
        <dbReference type="SAM" id="MobiDB-lite"/>
    </source>
</evidence>
<dbReference type="AlphaFoldDB" id="A0A5S6R529"/>
<feature type="compositionally biased region" description="Low complexity" evidence="5">
    <location>
        <begin position="600"/>
        <end position="612"/>
    </location>
</feature>
<evidence type="ECO:0000256" key="4">
    <source>
        <dbReference type="SAM" id="Coils"/>
    </source>
</evidence>
<dbReference type="Proteomes" id="UP000046395">
    <property type="component" value="Unassembled WGS sequence"/>
</dbReference>
<sequence>MQFTSERRPKRPAKPKANGFNSLLLNILRNEGRRLDAGLQRVGSILFRPGGSCSSRRMTAAVGSPGEKFATWSGRPSIRGHRSVNNTEGVRPRGTATAGDKMNDRHAMWLWQSSGNLAAPMAIISHREGLVGKPYCSMNNLASNNGRAIGKRMERVASLDPIFGEDEESNDNSVNSLSKMPRRQHLSSARASGWDVCPEGRYDRRKSPSVGRTRPKEPFKRQSAFVRGLCDLASVERLKMWKAKLPLVNRNRQPSKPSATTVIVGGQRSKRFGQQSPLAMADEGNYDVPVTPNRFDREDDSKRAAPISASTRMVNAYLYYQQRKAAAGQTPQNRWTNEPLDLLANGQQHPIQKGQQQPAEAMEQRPARYFTSAYPHNSAYDNPENVMASRRVQSINGCESRHGDQRSNGSVLPPPVKIVACGGVPVNRDQPRLVKPSAFRPVQPSGWQTAKASLVEVKDDSDKRKPVGVTPPIPVNVSKGAHQKQFPSGATKVTIGGYLDDPLAATNEGEVDQPIGAAHSQRSQHSNSDKQSVHADEYAAMQPSSLPQSRGLSSERGSLSSPVKMNRQDKFEQVAIANGLPNGCQAPLSLEAQTNNPGPTRQSTSRSSRNSSGIQVTPSPSDSGVAEIEAVLREKDAEIANLRNTMEHNEQVIIRVYQEKEERWQEKLRDWGSRLQASVRNEQRLLSQIHCMREEMGEYQTRISNLFAEKQGLQKKIRQLEKEVFELRGQLSSRTKQWSVCKNCSSVFVPQSHPQNQEMCLSNNTEAVRSELEALRLEICEIRHSLQGQAA</sequence>
<evidence type="ECO:0000256" key="3">
    <source>
        <dbReference type="ARBA" id="ARBA00023054"/>
    </source>
</evidence>
<dbReference type="PANTHER" id="PTHR19354">
    <property type="entry name" value="ZIPPER PUTATIVE TUMOR SUPPRESSOR 2 HOMOLOG-LIKE PROTEIN-RELATED"/>
    <property type="match status" value="1"/>
</dbReference>